<organism evidence="1 2">
    <name type="scientific">Streptomyces solicathayae</name>
    <dbReference type="NCBI Taxonomy" id="3081768"/>
    <lineage>
        <taxon>Bacteria</taxon>
        <taxon>Bacillati</taxon>
        <taxon>Actinomycetota</taxon>
        <taxon>Actinomycetes</taxon>
        <taxon>Kitasatosporales</taxon>
        <taxon>Streptomycetaceae</taxon>
        <taxon>Streptomyces</taxon>
    </lineage>
</organism>
<dbReference type="RefSeq" id="WP_318101437.1">
    <property type="nucleotide sequence ID" value="NZ_CP137573.1"/>
</dbReference>
<accession>A0ABZ0LMX5</accession>
<sequence>MLPESTDSHGGGGTAVPMAWLCAEYTADELLRAGRLVEPGSLEYRVGRQTLALTIHLCDGTDSGALADTRAAARLAEWLSRTSYDHPWPDWVRGRLAERAAGPSAATDPDLALARETWRQLEATWVLAADLDGLPPSAGHLPAGADAVDESAQTWVPAWQLGLPLGHLALHLY</sequence>
<keyword evidence="2" id="KW-1185">Reference proteome</keyword>
<evidence type="ECO:0000313" key="1">
    <source>
        <dbReference type="EMBL" id="WOX20737.1"/>
    </source>
</evidence>
<gene>
    <name evidence="1" type="ORF">R2D22_04740</name>
</gene>
<dbReference type="EMBL" id="CP137573">
    <property type="protein sequence ID" value="WOX20737.1"/>
    <property type="molecule type" value="Genomic_DNA"/>
</dbReference>
<reference evidence="1 2" key="1">
    <citation type="submission" date="2023-10" db="EMBL/GenBank/DDBJ databases">
        <title>The genome sequence of Streptomyces sp. HUAS YS2.</title>
        <authorList>
            <person name="Mo P."/>
        </authorList>
    </citation>
    <scope>NUCLEOTIDE SEQUENCE [LARGE SCALE GENOMIC DNA]</scope>
    <source>
        <strain evidence="1 2">HUAS YS2</strain>
    </source>
</reference>
<evidence type="ECO:0000313" key="2">
    <source>
        <dbReference type="Proteomes" id="UP001301731"/>
    </source>
</evidence>
<proteinExistence type="predicted"/>
<protein>
    <submittedName>
        <fullName evidence="1">Uncharacterized protein</fullName>
    </submittedName>
</protein>
<name>A0ABZ0LMX5_9ACTN</name>
<dbReference type="Proteomes" id="UP001301731">
    <property type="component" value="Chromosome"/>
</dbReference>